<name>A0A067MAA2_BOTB1</name>
<dbReference type="PROSITE" id="PS50865">
    <property type="entry name" value="ZF_MYND_2"/>
    <property type="match status" value="1"/>
</dbReference>
<evidence type="ECO:0000256" key="2">
    <source>
        <dbReference type="ARBA" id="ARBA00022771"/>
    </source>
</evidence>
<evidence type="ECO:0000256" key="4">
    <source>
        <dbReference type="PROSITE-ProRule" id="PRU00134"/>
    </source>
</evidence>
<dbReference type="STRING" id="930990.A0A067MAA2"/>
<evidence type="ECO:0000256" key="3">
    <source>
        <dbReference type="ARBA" id="ARBA00022833"/>
    </source>
</evidence>
<evidence type="ECO:0000259" key="5">
    <source>
        <dbReference type="PROSITE" id="PS50865"/>
    </source>
</evidence>
<reference evidence="7" key="1">
    <citation type="journal article" date="2014" name="Proc. Natl. Acad. Sci. U.S.A.">
        <title>Extensive sampling of basidiomycete genomes demonstrates inadequacy of the white-rot/brown-rot paradigm for wood decay fungi.</title>
        <authorList>
            <person name="Riley R."/>
            <person name="Salamov A.A."/>
            <person name="Brown D.W."/>
            <person name="Nagy L.G."/>
            <person name="Floudas D."/>
            <person name="Held B.W."/>
            <person name="Levasseur A."/>
            <person name="Lombard V."/>
            <person name="Morin E."/>
            <person name="Otillar R."/>
            <person name="Lindquist E.A."/>
            <person name="Sun H."/>
            <person name="LaButti K.M."/>
            <person name="Schmutz J."/>
            <person name="Jabbour D."/>
            <person name="Luo H."/>
            <person name="Baker S.E."/>
            <person name="Pisabarro A.G."/>
            <person name="Walton J.D."/>
            <person name="Blanchette R.A."/>
            <person name="Henrissat B."/>
            <person name="Martin F."/>
            <person name="Cullen D."/>
            <person name="Hibbett D.S."/>
            <person name="Grigoriev I.V."/>
        </authorList>
    </citation>
    <scope>NUCLEOTIDE SEQUENCE [LARGE SCALE GENOMIC DNA]</scope>
    <source>
        <strain evidence="7">FD-172 SS1</strain>
    </source>
</reference>
<protein>
    <recommendedName>
        <fullName evidence="5">MYND-type domain-containing protein</fullName>
    </recommendedName>
</protein>
<dbReference type="AlphaFoldDB" id="A0A067MAA2"/>
<dbReference type="EMBL" id="KL198089">
    <property type="protein sequence ID" value="KDQ08531.1"/>
    <property type="molecule type" value="Genomic_DNA"/>
</dbReference>
<keyword evidence="3" id="KW-0862">Zinc</keyword>
<dbReference type="Gene3D" id="6.10.140.2220">
    <property type="match status" value="1"/>
</dbReference>
<keyword evidence="1" id="KW-0479">Metal-binding</keyword>
<dbReference type="InterPro" id="IPR002893">
    <property type="entry name" value="Znf_MYND"/>
</dbReference>
<dbReference type="GO" id="GO:0008270">
    <property type="term" value="F:zinc ion binding"/>
    <property type="evidence" value="ECO:0007669"/>
    <property type="project" value="UniProtKB-KW"/>
</dbReference>
<gene>
    <name evidence="6" type="ORF">BOTBODRAFT_191674</name>
</gene>
<dbReference type="Pfam" id="PF01753">
    <property type="entry name" value="zf-MYND"/>
    <property type="match status" value="1"/>
</dbReference>
<dbReference type="SUPFAM" id="SSF144232">
    <property type="entry name" value="HIT/MYND zinc finger-like"/>
    <property type="match status" value="1"/>
</dbReference>
<evidence type="ECO:0000313" key="6">
    <source>
        <dbReference type="EMBL" id="KDQ08531.1"/>
    </source>
</evidence>
<dbReference type="InParanoid" id="A0A067MAA2"/>
<evidence type="ECO:0000256" key="1">
    <source>
        <dbReference type="ARBA" id="ARBA00022723"/>
    </source>
</evidence>
<dbReference type="Proteomes" id="UP000027195">
    <property type="component" value="Unassembled WGS sequence"/>
</dbReference>
<keyword evidence="2 4" id="KW-0863">Zinc-finger</keyword>
<proteinExistence type="predicted"/>
<dbReference type="HOGENOM" id="CLU_644033_0_0_1"/>
<feature type="domain" description="MYND-type" evidence="5">
    <location>
        <begin position="134"/>
        <end position="173"/>
    </location>
</feature>
<dbReference type="OrthoDB" id="245563at2759"/>
<keyword evidence="7" id="KW-1185">Reference proteome</keyword>
<sequence>MPAPTMLSLNNSTVFLQAGDFPVDGGHWCFVGEITSAEFLLRPRLTVSDVNSDQTGIVIAWYLDNDLQREAQKLFKQCQVGHTIFILDAVPHGFLDGTSGYRLETIAEAKIVPASYSKLLKLEKHLRSPSTTCDNNCAGDAAKPLKKCSACKVATYDSEACQEEHWKRHKVDCKAYQGLREILEMEDEFENANEAIAFKPRNTPKVPSKPTVLILTLGGEEDMFDRIEKQLKAELKKRAIALTARSVHEALQYLDSPFPISAIICTDQGITERKHKRVLARLVSFVKESGGTVILAAQFSTFVEPLKMERTFKDAWGLPWKKGSYHRTTHFLKPTRSEKLRNRPELEQSYSMKALHLKGMRPEDMVYGPTEQSITQSLVFAPEQITDFQEAPVVFAKVGKGYLGYNGDVNAEEGSTKVILAMMGLA</sequence>
<organism evidence="6 7">
    <name type="scientific">Botryobasidium botryosum (strain FD-172 SS1)</name>
    <dbReference type="NCBI Taxonomy" id="930990"/>
    <lineage>
        <taxon>Eukaryota</taxon>
        <taxon>Fungi</taxon>
        <taxon>Dikarya</taxon>
        <taxon>Basidiomycota</taxon>
        <taxon>Agaricomycotina</taxon>
        <taxon>Agaricomycetes</taxon>
        <taxon>Cantharellales</taxon>
        <taxon>Botryobasidiaceae</taxon>
        <taxon>Botryobasidium</taxon>
    </lineage>
</organism>
<evidence type="ECO:0000313" key="7">
    <source>
        <dbReference type="Proteomes" id="UP000027195"/>
    </source>
</evidence>
<accession>A0A067MAA2</accession>